<dbReference type="EMBL" id="VNHT01000090">
    <property type="protein sequence ID" value="TYP74176.1"/>
    <property type="molecule type" value="Genomic_DNA"/>
</dbReference>
<evidence type="ECO:0000313" key="2">
    <source>
        <dbReference type="Proteomes" id="UP000324176"/>
    </source>
</evidence>
<dbReference type="AlphaFoldDB" id="A0A5D3Y711"/>
<sequence>MPLKIIEKLIEKYGPINAHKEQLLLLKERIIAYEDHLSECRIKSAASADVIRNLEYEIRYLKLENNVLQEKIERFHHANIEGFQCRYCGSVKLKRKGDKPHKVFSDLGIVDTFFICLDCGRESVLTINTLEKLY</sequence>
<evidence type="ECO:0000313" key="1">
    <source>
        <dbReference type="EMBL" id="TYP74176.1"/>
    </source>
</evidence>
<comment type="caution">
    <text evidence="1">The sequence shown here is derived from an EMBL/GenBank/DDBJ whole genome shotgun (WGS) entry which is preliminary data.</text>
</comment>
<dbReference type="OrthoDB" id="8551143at2"/>
<protein>
    <submittedName>
        <fullName evidence="1">Uncharacterized protein</fullName>
    </submittedName>
</protein>
<accession>A0A5D3Y711</accession>
<dbReference type="RefSeq" id="WP_158441399.1">
    <property type="nucleotide sequence ID" value="NZ_CP011451.1"/>
</dbReference>
<proteinExistence type="predicted"/>
<organism evidence="1 2">
    <name type="scientific">Nitrosomonas communis</name>
    <dbReference type="NCBI Taxonomy" id="44574"/>
    <lineage>
        <taxon>Bacteria</taxon>
        <taxon>Pseudomonadati</taxon>
        <taxon>Pseudomonadota</taxon>
        <taxon>Betaproteobacteria</taxon>
        <taxon>Nitrosomonadales</taxon>
        <taxon>Nitrosomonadaceae</taxon>
        <taxon>Nitrosomonas</taxon>
    </lineage>
</organism>
<name>A0A5D3Y711_9PROT</name>
<gene>
    <name evidence="1" type="ORF">BCL69_10906</name>
</gene>
<dbReference type="Proteomes" id="UP000324176">
    <property type="component" value="Unassembled WGS sequence"/>
</dbReference>
<reference evidence="1 2" key="1">
    <citation type="submission" date="2019-07" db="EMBL/GenBank/DDBJ databases">
        <title>Active sludge and wastewater microbial communities from Klosterneuburg, Austria.</title>
        <authorList>
            <person name="Wagner M."/>
        </authorList>
    </citation>
    <scope>NUCLEOTIDE SEQUENCE [LARGE SCALE GENOMIC DNA]</scope>
    <source>
        <strain evidence="1 2">Nm2</strain>
    </source>
</reference>